<gene>
    <name evidence="1" type="ORF">JOF47_003759</name>
</gene>
<dbReference type="Proteomes" id="UP001296993">
    <property type="component" value="Unassembled WGS sequence"/>
</dbReference>
<evidence type="ECO:0000313" key="2">
    <source>
        <dbReference type="Proteomes" id="UP001296993"/>
    </source>
</evidence>
<keyword evidence="2" id="KW-1185">Reference proteome</keyword>
<reference evidence="1 2" key="1">
    <citation type="submission" date="2021-03" db="EMBL/GenBank/DDBJ databases">
        <title>Sequencing the genomes of 1000 actinobacteria strains.</title>
        <authorList>
            <person name="Klenk H.-P."/>
        </authorList>
    </citation>
    <scope>NUCLEOTIDE SEQUENCE [LARGE SCALE GENOMIC DNA]</scope>
    <source>
        <strain evidence="1 2">DSM 15797</strain>
    </source>
</reference>
<dbReference type="EMBL" id="JAGIOF010000001">
    <property type="protein sequence ID" value="MBP2388248.1"/>
    <property type="molecule type" value="Genomic_DNA"/>
</dbReference>
<protein>
    <submittedName>
        <fullName evidence="1">Uncharacterized protein</fullName>
    </submittedName>
</protein>
<organism evidence="1 2">
    <name type="scientific">Paeniglutamicibacter kerguelensis</name>
    <dbReference type="NCBI Taxonomy" id="254788"/>
    <lineage>
        <taxon>Bacteria</taxon>
        <taxon>Bacillati</taxon>
        <taxon>Actinomycetota</taxon>
        <taxon>Actinomycetes</taxon>
        <taxon>Micrococcales</taxon>
        <taxon>Micrococcaceae</taxon>
        <taxon>Paeniglutamicibacter</taxon>
    </lineage>
</organism>
<name>A0ABS4XIL2_9MICC</name>
<evidence type="ECO:0000313" key="1">
    <source>
        <dbReference type="EMBL" id="MBP2388248.1"/>
    </source>
</evidence>
<accession>A0ABS4XIL2</accession>
<proteinExistence type="predicted"/>
<sequence>MIAARILTVFVGRHSSASGIWPLRWLGSGDLKI</sequence>
<comment type="caution">
    <text evidence="1">The sequence shown here is derived from an EMBL/GenBank/DDBJ whole genome shotgun (WGS) entry which is preliminary data.</text>
</comment>